<feature type="domain" description="CopC" evidence="10">
    <location>
        <begin position="12"/>
        <end position="108"/>
    </location>
</feature>
<feature type="transmembrane region" description="Helical" evidence="9">
    <location>
        <begin position="254"/>
        <end position="274"/>
    </location>
</feature>
<feature type="transmembrane region" description="Helical" evidence="9">
    <location>
        <begin position="170"/>
        <end position="194"/>
    </location>
</feature>
<keyword evidence="6 9" id="KW-1133">Transmembrane helix</keyword>
<keyword evidence="3 9" id="KW-0812">Transmembrane</keyword>
<sequence length="431" mass="44336">MGVLAAAPASAHVEIVSSTPRDGTRLGGAPAQVSVRLSEDVGIQPGSIHVVDPRGNRVEEGPVFQPGAVPEELAVRLKPGLPDASYLVEYAFVSVDSHPVRGTFAFVVGAGPLVTSAGAVSAATGTDGLVDALFTVFRWGSFAGVALLGGLVFVLVCRRAGRTDPRVRRVLRYGWALSAVTAIAGFLLQGPYVAGRGVSAVFDPGMLASTLRVAYGKLLLLRLAAAGALAWLLPRLLVPGDAVPERLRSRYENLTMVAGFLVLLTFSASGHAVADPIMFFSVGADLAHFGAIAVWIGGLVQLALCLWRPAAGEDVGAVVARFSRIAATSVVVAVVSGAYLSLRTVPSPSALWSTTYGVLLVLKLAGFAGLLALATLARRAVLRGAGTRHGGGTEVLTVPLRRLRTAVGAEVALATVVLGLAAMLSSISPSG</sequence>
<evidence type="ECO:0000256" key="5">
    <source>
        <dbReference type="ARBA" id="ARBA00022729"/>
    </source>
</evidence>
<dbReference type="InterPro" id="IPR008457">
    <property type="entry name" value="Cu-R_CopD_dom"/>
</dbReference>
<accession>A0ABW5GTB1</accession>
<evidence type="ECO:0000256" key="2">
    <source>
        <dbReference type="ARBA" id="ARBA00022475"/>
    </source>
</evidence>
<dbReference type="Gene3D" id="2.60.40.1220">
    <property type="match status" value="1"/>
</dbReference>
<dbReference type="InterPro" id="IPR014756">
    <property type="entry name" value="Ig_E-set"/>
</dbReference>
<dbReference type="PANTHER" id="PTHR34820">
    <property type="entry name" value="INNER MEMBRANE PROTEIN YEBZ"/>
    <property type="match status" value="1"/>
</dbReference>
<dbReference type="PANTHER" id="PTHR34820:SF4">
    <property type="entry name" value="INNER MEMBRANE PROTEIN YEBZ"/>
    <property type="match status" value="1"/>
</dbReference>
<gene>
    <name evidence="12" type="ORF">ACFSYJ_36675</name>
</gene>
<keyword evidence="4" id="KW-0479">Metal-binding</keyword>
<dbReference type="Pfam" id="PF04234">
    <property type="entry name" value="CopC"/>
    <property type="match status" value="1"/>
</dbReference>
<evidence type="ECO:0000313" key="13">
    <source>
        <dbReference type="Proteomes" id="UP001597419"/>
    </source>
</evidence>
<keyword evidence="13" id="KW-1185">Reference proteome</keyword>
<evidence type="ECO:0000256" key="1">
    <source>
        <dbReference type="ARBA" id="ARBA00004651"/>
    </source>
</evidence>
<reference evidence="13" key="1">
    <citation type="journal article" date="2019" name="Int. J. Syst. Evol. Microbiol.">
        <title>The Global Catalogue of Microorganisms (GCM) 10K type strain sequencing project: providing services to taxonomists for standard genome sequencing and annotation.</title>
        <authorList>
            <consortium name="The Broad Institute Genomics Platform"/>
            <consortium name="The Broad Institute Genome Sequencing Center for Infectious Disease"/>
            <person name="Wu L."/>
            <person name="Ma J."/>
        </authorList>
    </citation>
    <scope>NUCLEOTIDE SEQUENCE [LARGE SCALE GENOMIC DNA]</scope>
    <source>
        <strain evidence="13">CGMCC 4.7643</strain>
    </source>
</reference>
<feature type="transmembrane region" description="Helical" evidence="9">
    <location>
        <begin position="136"/>
        <end position="158"/>
    </location>
</feature>
<evidence type="ECO:0000256" key="9">
    <source>
        <dbReference type="SAM" id="Phobius"/>
    </source>
</evidence>
<evidence type="ECO:0000313" key="12">
    <source>
        <dbReference type="EMBL" id="MFD2464201.1"/>
    </source>
</evidence>
<evidence type="ECO:0000256" key="6">
    <source>
        <dbReference type="ARBA" id="ARBA00022989"/>
    </source>
</evidence>
<keyword evidence="8 9" id="KW-0472">Membrane</keyword>
<evidence type="ECO:0000256" key="8">
    <source>
        <dbReference type="ARBA" id="ARBA00023136"/>
    </source>
</evidence>
<comment type="subcellular location">
    <subcellularLocation>
        <location evidence="1">Cell membrane</location>
        <topology evidence="1">Multi-pass membrane protein</topology>
    </subcellularLocation>
</comment>
<dbReference type="RefSeq" id="WP_345405190.1">
    <property type="nucleotide sequence ID" value="NZ_BAABHG010000017.1"/>
</dbReference>
<feature type="transmembrane region" description="Helical" evidence="9">
    <location>
        <begin position="319"/>
        <end position="342"/>
    </location>
</feature>
<feature type="transmembrane region" description="Helical" evidence="9">
    <location>
        <begin position="214"/>
        <end position="233"/>
    </location>
</feature>
<dbReference type="InterPro" id="IPR032694">
    <property type="entry name" value="CopC/D"/>
</dbReference>
<feature type="domain" description="Copper resistance protein D" evidence="11">
    <location>
        <begin position="317"/>
        <end position="424"/>
    </location>
</feature>
<dbReference type="InterPro" id="IPR007348">
    <property type="entry name" value="CopC_dom"/>
</dbReference>
<dbReference type="Pfam" id="PF05425">
    <property type="entry name" value="CopD"/>
    <property type="match status" value="1"/>
</dbReference>
<keyword evidence="2" id="KW-1003">Cell membrane</keyword>
<feature type="transmembrane region" description="Helical" evidence="9">
    <location>
        <begin position="286"/>
        <end position="307"/>
    </location>
</feature>
<evidence type="ECO:0000259" key="11">
    <source>
        <dbReference type="Pfam" id="PF05425"/>
    </source>
</evidence>
<evidence type="ECO:0000256" key="3">
    <source>
        <dbReference type="ARBA" id="ARBA00022692"/>
    </source>
</evidence>
<keyword evidence="5" id="KW-0732">Signal</keyword>
<feature type="transmembrane region" description="Helical" evidence="9">
    <location>
        <begin position="104"/>
        <end position="124"/>
    </location>
</feature>
<dbReference type="EMBL" id="JBHUKU010000025">
    <property type="protein sequence ID" value="MFD2464201.1"/>
    <property type="molecule type" value="Genomic_DNA"/>
</dbReference>
<dbReference type="InterPro" id="IPR014755">
    <property type="entry name" value="Cu-Rt/internalin_Ig-like"/>
</dbReference>
<evidence type="ECO:0000256" key="4">
    <source>
        <dbReference type="ARBA" id="ARBA00022723"/>
    </source>
</evidence>
<dbReference type="SUPFAM" id="SSF81296">
    <property type="entry name" value="E set domains"/>
    <property type="match status" value="1"/>
</dbReference>
<proteinExistence type="predicted"/>
<feature type="transmembrane region" description="Helical" evidence="9">
    <location>
        <begin position="407"/>
        <end position="427"/>
    </location>
</feature>
<organism evidence="12 13">
    <name type="scientific">Amycolatopsis samaneae</name>
    <dbReference type="NCBI Taxonomy" id="664691"/>
    <lineage>
        <taxon>Bacteria</taxon>
        <taxon>Bacillati</taxon>
        <taxon>Actinomycetota</taxon>
        <taxon>Actinomycetes</taxon>
        <taxon>Pseudonocardiales</taxon>
        <taxon>Pseudonocardiaceae</taxon>
        <taxon>Amycolatopsis</taxon>
    </lineage>
</organism>
<evidence type="ECO:0000256" key="7">
    <source>
        <dbReference type="ARBA" id="ARBA00023008"/>
    </source>
</evidence>
<comment type="caution">
    <text evidence="12">The sequence shown here is derived from an EMBL/GenBank/DDBJ whole genome shotgun (WGS) entry which is preliminary data.</text>
</comment>
<dbReference type="Proteomes" id="UP001597419">
    <property type="component" value="Unassembled WGS sequence"/>
</dbReference>
<name>A0ABW5GTB1_9PSEU</name>
<feature type="transmembrane region" description="Helical" evidence="9">
    <location>
        <begin position="354"/>
        <end position="376"/>
    </location>
</feature>
<evidence type="ECO:0000259" key="10">
    <source>
        <dbReference type="Pfam" id="PF04234"/>
    </source>
</evidence>
<protein>
    <submittedName>
        <fullName evidence="12">Copper resistance CopC/CopD family protein</fullName>
    </submittedName>
</protein>
<keyword evidence="7" id="KW-0186">Copper</keyword>